<dbReference type="NCBIfam" id="TIGR00710">
    <property type="entry name" value="efflux_Bcr_CflA"/>
    <property type="match status" value="1"/>
</dbReference>
<evidence type="ECO:0000256" key="3">
    <source>
        <dbReference type="ARBA" id="ARBA00022448"/>
    </source>
</evidence>
<feature type="transmembrane region" description="Helical" evidence="8">
    <location>
        <begin position="339"/>
        <end position="360"/>
    </location>
</feature>
<keyword evidence="4" id="KW-1003">Cell membrane</keyword>
<dbReference type="Pfam" id="PF07690">
    <property type="entry name" value="MFS_1"/>
    <property type="match status" value="1"/>
</dbReference>
<dbReference type="PROSITE" id="PS50850">
    <property type="entry name" value="MFS"/>
    <property type="match status" value="1"/>
</dbReference>
<dbReference type="InterPro" id="IPR020846">
    <property type="entry name" value="MFS_dom"/>
</dbReference>
<evidence type="ECO:0000313" key="10">
    <source>
        <dbReference type="EMBL" id="CUB02187.1"/>
    </source>
</evidence>
<gene>
    <name evidence="10" type="ORF">Ga0061065_10117</name>
</gene>
<accession>A0A0K6IFQ1</accession>
<feature type="transmembrane region" description="Helical" evidence="8">
    <location>
        <begin position="303"/>
        <end position="327"/>
    </location>
</feature>
<comment type="similarity">
    <text evidence="2 8">Belongs to the major facilitator superfamily. Bcr/CmlA family.</text>
</comment>
<dbReference type="CDD" id="cd17320">
    <property type="entry name" value="MFS_MdfA_MDR_like"/>
    <property type="match status" value="1"/>
</dbReference>
<feature type="transmembrane region" description="Helical" evidence="8">
    <location>
        <begin position="98"/>
        <end position="119"/>
    </location>
</feature>
<proteinExistence type="inferred from homology"/>
<dbReference type="GO" id="GO:0042910">
    <property type="term" value="F:xenobiotic transmembrane transporter activity"/>
    <property type="evidence" value="ECO:0007669"/>
    <property type="project" value="InterPro"/>
</dbReference>
<evidence type="ECO:0000259" key="9">
    <source>
        <dbReference type="PROSITE" id="PS50850"/>
    </source>
</evidence>
<dbReference type="AlphaFoldDB" id="A0A0K6IFQ1"/>
<feature type="transmembrane region" description="Helical" evidence="8">
    <location>
        <begin position="73"/>
        <end position="92"/>
    </location>
</feature>
<dbReference type="SUPFAM" id="SSF103473">
    <property type="entry name" value="MFS general substrate transporter"/>
    <property type="match status" value="1"/>
</dbReference>
<dbReference type="OrthoDB" id="9814303at2"/>
<keyword evidence="7 8" id="KW-0472">Membrane</keyword>
<evidence type="ECO:0000256" key="4">
    <source>
        <dbReference type="ARBA" id="ARBA00022475"/>
    </source>
</evidence>
<dbReference type="Gene3D" id="1.20.1720.10">
    <property type="entry name" value="Multidrug resistance protein D"/>
    <property type="match status" value="1"/>
</dbReference>
<feature type="transmembrane region" description="Helical" evidence="8">
    <location>
        <begin position="245"/>
        <end position="265"/>
    </location>
</feature>
<dbReference type="GO" id="GO:0015385">
    <property type="term" value="F:sodium:proton antiporter activity"/>
    <property type="evidence" value="ECO:0007669"/>
    <property type="project" value="TreeGrafter"/>
</dbReference>
<dbReference type="InterPro" id="IPR011701">
    <property type="entry name" value="MFS"/>
</dbReference>
<feature type="domain" description="Major facilitator superfamily (MFS) profile" evidence="9">
    <location>
        <begin position="4"/>
        <end position="400"/>
    </location>
</feature>
<evidence type="ECO:0000256" key="2">
    <source>
        <dbReference type="ARBA" id="ARBA00006236"/>
    </source>
</evidence>
<keyword evidence="8" id="KW-0997">Cell inner membrane</keyword>
<dbReference type="EMBL" id="CYHG01000001">
    <property type="protein sequence ID" value="CUB02187.1"/>
    <property type="molecule type" value="Genomic_DNA"/>
</dbReference>
<keyword evidence="6 8" id="KW-1133">Transmembrane helix</keyword>
<feature type="transmembrane region" description="Helical" evidence="8">
    <location>
        <begin position="131"/>
        <end position="153"/>
    </location>
</feature>
<evidence type="ECO:0000256" key="7">
    <source>
        <dbReference type="ARBA" id="ARBA00023136"/>
    </source>
</evidence>
<sequence length="400" mass="42923">MQLTLPVILVLGLLAGITPLAIDAYLPSFPSVAEDLNQDISNIQLTLSTYLIVFAVFQMFYGPLSDAIGRRKVVVTGLSIYIVGSLLCAVAPTFEWLLFGRVVQAIGGAAVAVTIPALVKDNLTTNQFAKAMSMIMLVMALAPLVAPILGGAILVLFNWHAIFIFLALLASFSIYLFLRTIPETLAKENRTPLSFVSAIRNYITLARNPIIIGYIMAGALHFGGLMCFVTGASFVYIKIYGISEGLFGFLFGANVLSMMAATTINGRFVERLGIDRLVRYAMFVLLIDASLLIAMCFMERPPLAAIMLGMMLFTGPIGILGSGFIGGAMRRAGSLNGSVAALAGTLRFSMGALTGVVLSMLHNGTFVPMLGIMSACGFGTYAIYRAVRKMEQQNPIHEAN</sequence>
<keyword evidence="5 8" id="KW-0812">Transmembrane</keyword>
<protein>
    <recommendedName>
        <fullName evidence="8">Bcr/CflA family efflux transporter</fullName>
    </recommendedName>
</protein>
<keyword evidence="3 8" id="KW-0813">Transport</keyword>
<feature type="transmembrane region" description="Helical" evidence="8">
    <location>
        <begin position="366"/>
        <end position="384"/>
    </location>
</feature>
<dbReference type="Proteomes" id="UP000182769">
    <property type="component" value="Unassembled WGS sequence"/>
</dbReference>
<reference evidence="11" key="1">
    <citation type="submission" date="2015-08" db="EMBL/GenBank/DDBJ databases">
        <authorList>
            <person name="Varghese N."/>
        </authorList>
    </citation>
    <scope>NUCLEOTIDE SEQUENCE [LARGE SCALE GENOMIC DNA]</scope>
    <source>
        <strain evidence="11">JCM 18476</strain>
    </source>
</reference>
<dbReference type="InterPro" id="IPR036259">
    <property type="entry name" value="MFS_trans_sf"/>
</dbReference>
<evidence type="ECO:0000256" key="6">
    <source>
        <dbReference type="ARBA" id="ARBA00022989"/>
    </source>
</evidence>
<feature type="transmembrane region" description="Helical" evidence="8">
    <location>
        <begin position="277"/>
        <end position="297"/>
    </location>
</feature>
<dbReference type="RefSeq" id="WP_055461175.1">
    <property type="nucleotide sequence ID" value="NZ_CYHG01000001.1"/>
</dbReference>
<comment type="caution">
    <text evidence="8">Lacks conserved residue(s) required for the propagation of feature annotation.</text>
</comment>
<comment type="subcellular location">
    <subcellularLocation>
        <location evidence="8">Cell inner membrane</location>
        <topology evidence="8">Multi-pass membrane protein</topology>
    </subcellularLocation>
    <subcellularLocation>
        <location evidence="1">Cell membrane</location>
        <topology evidence="1">Multi-pass membrane protein</topology>
    </subcellularLocation>
</comment>
<evidence type="ECO:0000256" key="5">
    <source>
        <dbReference type="ARBA" id="ARBA00022692"/>
    </source>
</evidence>
<dbReference type="InterPro" id="IPR004812">
    <property type="entry name" value="Efflux_drug-R_Bcr/CmlA"/>
</dbReference>
<evidence type="ECO:0000313" key="11">
    <source>
        <dbReference type="Proteomes" id="UP000182769"/>
    </source>
</evidence>
<evidence type="ECO:0000256" key="1">
    <source>
        <dbReference type="ARBA" id="ARBA00004651"/>
    </source>
</evidence>
<evidence type="ECO:0000256" key="8">
    <source>
        <dbReference type="RuleBase" id="RU365088"/>
    </source>
</evidence>
<keyword evidence="11" id="KW-1185">Reference proteome</keyword>
<name>A0A0K6IFQ1_9GAMM</name>
<feature type="transmembrane region" description="Helical" evidence="8">
    <location>
        <begin position="210"/>
        <end position="239"/>
    </location>
</feature>
<dbReference type="GO" id="GO:1990961">
    <property type="term" value="P:xenobiotic detoxification by transmembrane export across the plasma membrane"/>
    <property type="evidence" value="ECO:0007669"/>
    <property type="project" value="InterPro"/>
</dbReference>
<dbReference type="STRING" id="1137284.GCA_001418205_00016"/>
<feature type="transmembrane region" description="Helical" evidence="8">
    <location>
        <begin position="43"/>
        <end position="61"/>
    </location>
</feature>
<feature type="transmembrane region" description="Helical" evidence="8">
    <location>
        <begin position="159"/>
        <end position="178"/>
    </location>
</feature>
<organism evidence="10 11">
    <name type="scientific">Marinomonas fungiae</name>
    <dbReference type="NCBI Taxonomy" id="1137284"/>
    <lineage>
        <taxon>Bacteria</taxon>
        <taxon>Pseudomonadati</taxon>
        <taxon>Pseudomonadota</taxon>
        <taxon>Gammaproteobacteria</taxon>
        <taxon>Oceanospirillales</taxon>
        <taxon>Oceanospirillaceae</taxon>
        <taxon>Marinomonas</taxon>
    </lineage>
</organism>
<dbReference type="PANTHER" id="PTHR23502">
    <property type="entry name" value="MAJOR FACILITATOR SUPERFAMILY"/>
    <property type="match status" value="1"/>
</dbReference>
<dbReference type="PANTHER" id="PTHR23502:SF132">
    <property type="entry name" value="POLYAMINE TRANSPORTER 2-RELATED"/>
    <property type="match status" value="1"/>
</dbReference>
<dbReference type="GO" id="GO:0005886">
    <property type="term" value="C:plasma membrane"/>
    <property type="evidence" value="ECO:0007669"/>
    <property type="project" value="UniProtKB-SubCell"/>
</dbReference>
<dbReference type="NCBIfam" id="NF008314">
    <property type="entry name" value="PRK11102.1"/>
    <property type="match status" value="1"/>
</dbReference>